<dbReference type="SMART" id="SM00028">
    <property type="entry name" value="TPR"/>
    <property type="match status" value="4"/>
</dbReference>
<dbReference type="Gene3D" id="1.25.40.10">
    <property type="entry name" value="Tetratricopeptide repeat domain"/>
    <property type="match status" value="3"/>
</dbReference>
<dbReference type="PROSITE" id="PS50005">
    <property type="entry name" value="TPR"/>
    <property type="match status" value="2"/>
</dbReference>
<proteinExistence type="predicted"/>
<evidence type="ECO:0000256" key="1">
    <source>
        <dbReference type="PROSITE-ProRule" id="PRU00339"/>
    </source>
</evidence>
<feature type="repeat" description="TPR" evidence="1">
    <location>
        <begin position="486"/>
        <end position="519"/>
    </location>
</feature>
<evidence type="ECO:0000313" key="2">
    <source>
        <dbReference type="EMBL" id="KAG0470323.1"/>
    </source>
</evidence>
<name>A0A835QF66_VANPL</name>
<sequence length="628" mass="69923">MWEETLANGTLAKASGGEVQPDDGEIQEAESSLREGLSLNYEEARALLGRLEYHRGNVEAALRVFDGIDLQAARLLKNAKSILDAVEKMFRHGIPDVLVEIKLQETVSKAVELLPELWKQAGQYHEALASYRRALFGQWNLDEECCVRIQKRFAVLLLYGGVEAGSPCLAAQTEGSFVPKNNLEEAILLLMILLKKWYVGRIQWDSSLVDHFTFALSQCSQTSLLARHFEEILPGIYPRRDRWYTLALCYSGADQDEDALNLLRKCLNKYENPGDLRALLLAAKICSKDYFLASEGLHYARSVVINGQRADRHLKHVGLQFLGTCLGMKAKAALSEQERSCLQAEALSSLEEAILLDGHNSELFFDLGLQYAQQLNINGAIRCTKTFLDATGGAMLKGWRLLILLLSAQRRYLEAEVVTDAALDEISKWEQGPLLRIKAKIKVAESLPMDAIDVYRVLLALLQAQRKSFGSFKSSTQIGNDKVNEFEVWQDLAVLYSSLSLWNDAEVCVEKAVSLDPYSASTFHIKGSLHEARSETQAALSCYRNALAIDPDHVPSKVSLGALLWSGGSRPLAIAKSFLLDALKLEPTNHMAWHYLGMVHRDDGRLSDAADCFLAAAMLEESDPVENF</sequence>
<dbReference type="InterPro" id="IPR019734">
    <property type="entry name" value="TPR_rpt"/>
</dbReference>
<dbReference type="AlphaFoldDB" id="A0A835QF66"/>
<reference evidence="2 3" key="1">
    <citation type="journal article" date="2020" name="Nat. Food">
        <title>A phased Vanilla planifolia genome enables genetic improvement of flavour and production.</title>
        <authorList>
            <person name="Hasing T."/>
            <person name="Tang H."/>
            <person name="Brym M."/>
            <person name="Khazi F."/>
            <person name="Huang T."/>
            <person name="Chambers A.H."/>
        </authorList>
    </citation>
    <scope>NUCLEOTIDE SEQUENCE [LARGE SCALE GENOMIC DNA]</scope>
    <source>
        <tissue evidence="2">Leaf</tissue>
    </source>
</reference>
<dbReference type="InterPro" id="IPR011990">
    <property type="entry name" value="TPR-like_helical_dom_sf"/>
</dbReference>
<dbReference type="SUPFAM" id="SSF48452">
    <property type="entry name" value="TPR-like"/>
    <property type="match status" value="3"/>
</dbReference>
<keyword evidence="1" id="KW-0802">TPR repeat</keyword>
<comment type="caution">
    <text evidence="2">The sequence shown here is derived from an EMBL/GenBank/DDBJ whole genome shotgun (WGS) entry which is preliminary data.</text>
</comment>
<keyword evidence="3" id="KW-1185">Reference proteome</keyword>
<accession>A0A835QF66</accession>
<dbReference type="PANTHER" id="PTHR44102">
    <property type="entry name" value="PROTEIN NPG1"/>
    <property type="match status" value="1"/>
</dbReference>
<evidence type="ECO:0000313" key="3">
    <source>
        <dbReference type="Proteomes" id="UP000636800"/>
    </source>
</evidence>
<dbReference type="InterPro" id="IPR043376">
    <property type="entry name" value="NPG1-like"/>
</dbReference>
<protein>
    <submittedName>
        <fullName evidence="2">Uncharacterized protein</fullName>
    </submittedName>
</protein>
<dbReference type="Pfam" id="PF13432">
    <property type="entry name" value="TPR_16"/>
    <property type="match status" value="1"/>
</dbReference>
<dbReference type="EMBL" id="JADCNL010000008">
    <property type="protein sequence ID" value="KAG0470323.1"/>
    <property type="molecule type" value="Genomic_DNA"/>
</dbReference>
<gene>
    <name evidence="2" type="ORF">HPP92_017023</name>
</gene>
<dbReference type="PANTHER" id="PTHR44102:SF5">
    <property type="entry name" value="PROTEIN NPG1"/>
    <property type="match status" value="1"/>
</dbReference>
<feature type="repeat" description="TPR" evidence="1">
    <location>
        <begin position="520"/>
        <end position="553"/>
    </location>
</feature>
<dbReference type="Proteomes" id="UP000636800">
    <property type="component" value="Unassembled WGS sequence"/>
</dbReference>
<organism evidence="2 3">
    <name type="scientific">Vanilla planifolia</name>
    <name type="common">Vanilla</name>
    <dbReference type="NCBI Taxonomy" id="51239"/>
    <lineage>
        <taxon>Eukaryota</taxon>
        <taxon>Viridiplantae</taxon>
        <taxon>Streptophyta</taxon>
        <taxon>Embryophyta</taxon>
        <taxon>Tracheophyta</taxon>
        <taxon>Spermatophyta</taxon>
        <taxon>Magnoliopsida</taxon>
        <taxon>Liliopsida</taxon>
        <taxon>Asparagales</taxon>
        <taxon>Orchidaceae</taxon>
        <taxon>Vanilloideae</taxon>
        <taxon>Vanilleae</taxon>
        <taxon>Vanilla</taxon>
    </lineage>
</organism>